<gene>
    <name evidence="9" type="primary">mreD</name>
    <name evidence="9" type="ORF">MUN53_12020</name>
</gene>
<organism evidence="9 10">
    <name type="scientific">Parabacteroides faecalis</name>
    <dbReference type="NCBI Taxonomy" id="2924040"/>
    <lineage>
        <taxon>Bacteria</taxon>
        <taxon>Pseudomonadati</taxon>
        <taxon>Bacteroidota</taxon>
        <taxon>Bacteroidia</taxon>
        <taxon>Bacteroidales</taxon>
        <taxon>Tannerellaceae</taxon>
        <taxon>Parabacteroides</taxon>
    </lineage>
</organism>
<dbReference type="EMBL" id="JAKZMM010000030">
    <property type="protein sequence ID" value="MCJ2381328.1"/>
    <property type="molecule type" value="Genomic_DNA"/>
</dbReference>
<sequence>MINNILRSILYFVVFVMFQVLFLNNIHYLRIATPFLYLYCIIKMPIGISRSGVLIFSFITGLIVDMFSNTPGMHAGACALVGLLREPLIHFLQGEDIADGLYPSYHSFGYAGFIRYVALFVFIHHVTLFLLEALTLFDPLFLLIRVGASVLMTILSICAVELFNFESQKIGE</sequence>
<evidence type="ECO:0000313" key="10">
    <source>
        <dbReference type="Proteomes" id="UP001165444"/>
    </source>
</evidence>
<evidence type="ECO:0000256" key="7">
    <source>
        <dbReference type="ARBA" id="ARBA00023136"/>
    </source>
</evidence>
<feature type="transmembrane region" description="Helical" evidence="8">
    <location>
        <begin position="9"/>
        <end position="29"/>
    </location>
</feature>
<dbReference type="RefSeq" id="WP_022457129.1">
    <property type="nucleotide sequence ID" value="NZ_JAKZMM010000030.1"/>
</dbReference>
<keyword evidence="6 8" id="KW-1133">Transmembrane helix</keyword>
<reference evidence="9 10" key="1">
    <citation type="submission" date="2022-03" db="EMBL/GenBank/DDBJ databases">
        <title>Parabacteroides sp. nov. isolated from swine feces.</title>
        <authorList>
            <person name="Bak J.E."/>
        </authorList>
    </citation>
    <scope>NUCLEOTIDE SEQUENCE [LARGE SCALE GENOMIC DNA]</scope>
    <source>
        <strain evidence="9 10">AGMB00274</strain>
    </source>
</reference>
<evidence type="ECO:0000256" key="4">
    <source>
        <dbReference type="ARBA" id="ARBA00022692"/>
    </source>
</evidence>
<dbReference type="InterPro" id="IPR007227">
    <property type="entry name" value="Cell_shape_determining_MreD"/>
</dbReference>
<protein>
    <submittedName>
        <fullName evidence="9">Rod shape-determining protein MreD</fullName>
    </submittedName>
</protein>
<evidence type="ECO:0000256" key="3">
    <source>
        <dbReference type="ARBA" id="ARBA00022475"/>
    </source>
</evidence>
<comment type="similarity">
    <text evidence="2">Belongs to the MreD family.</text>
</comment>
<dbReference type="NCBIfam" id="TIGR03426">
    <property type="entry name" value="shape_MreD"/>
    <property type="match status" value="1"/>
</dbReference>
<evidence type="ECO:0000256" key="1">
    <source>
        <dbReference type="ARBA" id="ARBA00004651"/>
    </source>
</evidence>
<evidence type="ECO:0000313" key="9">
    <source>
        <dbReference type="EMBL" id="MCJ2381328.1"/>
    </source>
</evidence>
<proteinExistence type="inferred from homology"/>
<keyword evidence="10" id="KW-1185">Reference proteome</keyword>
<keyword evidence="7 8" id="KW-0472">Membrane</keyword>
<feature type="transmembrane region" description="Helical" evidence="8">
    <location>
        <begin position="113"/>
        <end position="134"/>
    </location>
</feature>
<feature type="transmembrane region" description="Helical" evidence="8">
    <location>
        <begin position="140"/>
        <end position="163"/>
    </location>
</feature>
<name>A0ABT0C2T9_9BACT</name>
<evidence type="ECO:0000256" key="2">
    <source>
        <dbReference type="ARBA" id="ARBA00007776"/>
    </source>
</evidence>
<feature type="transmembrane region" description="Helical" evidence="8">
    <location>
        <begin position="35"/>
        <end position="64"/>
    </location>
</feature>
<comment type="caution">
    <text evidence="9">The sequence shown here is derived from an EMBL/GenBank/DDBJ whole genome shotgun (WGS) entry which is preliminary data.</text>
</comment>
<evidence type="ECO:0000256" key="5">
    <source>
        <dbReference type="ARBA" id="ARBA00022960"/>
    </source>
</evidence>
<evidence type="ECO:0000256" key="6">
    <source>
        <dbReference type="ARBA" id="ARBA00022989"/>
    </source>
</evidence>
<keyword evidence="4 8" id="KW-0812">Transmembrane</keyword>
<comment type="subcellular location">
    <subcellularLocation>
        <location evidence="1">Cell membrane</location>
        <topology evidence="1">Multi-pass membrane protein</topology>
    </subcellularLocation>
</comment>
<evidence type="ECO:0000256" key="8">
    <source>
        <dbReference type="SAM" id="Phobius"/>
    </source>
</evidence>
<accession>A0ABT0C2T9</accession>
<keyword evidence="5" id="KW-0133">Cell shape</keyword>
<dbReference type="Proteomes" id="UP001165444">
    <property type="component" value="Unassembled WGS sequence"/>
</dbReference>
<keyword evidence="3" id="KW-1003">Cell membrane</keyword>